<dbReference type="AlphaFoldDB" id="A0A257LUN6"/>
<dbReference type="Proteomes" id="UP000216312">
    <property type="component" value="Unassembled WGS sequence"/>
</dbReference>
<dbReference type="PANTHER" id="PTHR36304">
    <property type="entry name" value="DOMAIN GTPASE-ACTIVATING PROTEIN, PUTATIVE-RELATED-RELATED"/>
    <property type="match status" value="1"/>
</dbReference>
<organism evidence="2 3">
    <name type="scientific">candidate division WOR-3 bacterium 4484_18</name>
    <dbReference type="NCBI Taxonomy" id="2020626"/>
    <lineage>
        <taxon>Bacteria</taxon>
        <taxon>Bacteria division WOR-3</taxon>
    </lineage>
</organism>
<reference evidence="3" key="1">
    <citation type="submission" date="2017-07" db="EMBL/GenBank/DDBJ databases">
        <title>Novel pathways for hydrocarbon cycling and metabolic interdependencies in hydrothermal sediment communities.</title>
        <authorList>
            <person name="Dombrowski N."/>
            <person name="Seitz K."/>
            <person name="Teske A."/>
            <person name="Baker B."/>
        </authorList>
    </citation>
    <scope>NUCLEOTIDE SEQUENCE [LARGE SCALE GENOMIC DNA]</scope>
</reference>
<dbReference type="SUPFAM" id="SSF103196">
    <property type="entry name" value="Roadblock/LC7 domain"/>
    <property type="match status" value="1"/>
</dbReference>
<dbReference type="InterPro" id="IPR025497">
    <property type="entry name" value="PatA-like_N"/>
</dbReference>
<evidence type="ECO:0000259" key="1">
    <source>
        <dbReference type="SMART" id="SM00960"/>
    </source>
</evidence>
<accession>A0A257LUN6</accession>
<evidence type="ECO:0000313" key="2">
    <source>
        <dbReference type="EMBL" id="OYV03140.1"/>
    </source>
</evidence>
<dbReference type="EMBL" id="NMUJ01000019">
    <property type="protein sequence ID" value="OYV03140.1"/>
    <property type="molecule type" value="Genomic_DNA"/>
</dbReference>
<proteinExistence type="predicted"/>
<dbReference type="InterPro" id="IPR004942">
    <property type="entry name" value="Roadblock/LAMTOR2_dom"/>
</dbReference>
<sequence length="234" mass="25624">MQPNRPQKSGNISNVSLDTLLQLYAYENKACTIEVRAAENKGYIYIDKGNLVYCEFGNKKGESALMEMLQLDEYFFEVKDGKRQVEPNVNMPVEYALLDAIRLMDEKNKPDEEGVMQNTAPGSKDEKLDDLLEKVVSQVDKVKGALAVAEDGIVLANKGVDTPEDLGAITTFVASAGVMIGDSLAIGNFRTAAVELKDAKLLAVNCKEYYLGVLLEPTASITYTINAIDKLLST</sequence>
<gene>
    <name evidence="2" type="ORF">CGW93_02225</name>
</gene>
<feature type="domain" description="Roadblock/LAMTOR2" evidence="1">
    <location>
        <begin position="128"/>
        <end position="215"/>
    </location>
</feature>
<name>A0A257LUN6_UNCW3</name>
<dbReference type="Pfam" id="PF14332">
    <property type="entry name" value="DUF4388"/>
    <property type="match status" value="1"/>
</dbReference>
<protein>
    <recommendedName>
        <fullName evidence="1">Roadblock/LAMTOR2 domain-containing protein</fullName>
    </recommendedName>
</protein>
<comment type="caution">
    <text evidence="2">The sequence shown here is derived from an EMBL/GenBank/DDBJ whole genome shotgun (WGS) entry which is preliminary data.</text>
</comment>
<evidence type="ECO:0000313" key="3">
    <source>
        <dbReference type="Proteomes" id="UP000216312"/>
    </source>
</evidence>
<dbReference type="SMART" id="SM00960">
    <property type="entry name" value="Robl_LC7"/>
    <property type="match status" value="1"/>
</dbReference>
<dbReference type="Gene3D" id="3.30.450.30">
    <property type="entry name" value="Dynein light chain 2a, cytoplasmic"/>
    <property type="match status" value="1"/>
</dbReference>
<dbReference type="PANTHER" id="PTHR36304:SF4">
    <property type="entry name" value="DUF4388 DOMAIN-CONTAINING PROTEIN"/>
    <property type="match status" value="1"/>
</dbReference>